<gene>
    <name evidence="1" type="ORF">IFM89_020955</name>
</gene>
<dbReference type="Proteomes" id="UP000631114">
    <property type="component" value="Unassembled WGS sequence"/>
</dbReference>
<reference evidence="1 2" key="1">
    <citation type="submission" date="2020-10" db="EMBL/GenBank/DDBJ databases">
        <title>The Coptis chinensis genome and diversification of protoberbering-type alkaloids.</title>
        <authorList>
            <person name="Wang B."/>
            <person name="Shu S."/>
            <person name="Song C."/>
            <person name="Liu Y."/>
        </authorList>
    </citation>
    <scope>NUCLEOTIDE SEQUENCE [LARGE SCALE GENOMIC DNA]</scope>
    <source>
        <strain evidence="1">HL-2020</strain>
        <tissue evidence="1">Leaf</tissue>
    </source>
</reference>
<protein>
    <submittedName>
        <fullName evidence="1">Uncharacterized protein</fullName>
    </submittedName>
</protein>
<keyword evidence="2" id="KW-1185">Reference proteome</keyword>
<dbReference type="AlphaFoldDB" id="A0A835M090"/>
<comment type="caution">
    <text evidence="1">The sequence shown here is derived from an EMBL/GenBank/DDBJ whole genome shotgun (WGS) entry which is preliminary data.</text>
</comment>
<evidence type="ECO:0000313" key="1">
    <source>
        <dbReference type="EMBL" id="KAF9614858.1"/>
    </source>
</evidence>
<dbReference type="EMBL" id="JADFTS010000003">
    <property type="protein sequence ID" value="KAF9614858.1"/>
    <property type="molecule type" value="Genomic_DNA"/>
</dbReference>
<sequence length="235" mass="26788">MLTGGEHLEGAPILTEMMHAGFGNYFATKRIQDATAVVAHVSLRRVAWKKIEEGLARARTRTAIREVVRTRNYTSQKEVKFYPQRITVNLLKDKSQQHNRVTEDGKETQDNLVVEFGRLGAEEVIKMIMNIYCDWHLAHCDGEAMEIEKTIPKETMVEKVDEDKEFVVRPKRRIGDKKLATTAKIAKPTATIRNRGQTRLKPKLITDVLKPQRANCQAGKYVFSESESEDTTDDS</sequence>
<organism evidence="1 2">
    <name type="scientific">Coptis chinensis</name>
    <dbReference type="NCBI Taxonomy" id="261450"/>
    <lineage>
        <taxon>Eukaryota</taxon>
        <taxon>Viridiplantae</taxon>
        <taxon>Streptophyta</taxon>
        <taxon>Embryophyta</taxon>
        <taxon>Tracheophyta</taxon>
        <taxon>Spermatophyta</taxon>
        <taxon>Magnoliopsida</taxon>
        <taxon>Ranunculales</taxon>
        <taxon>Ranunculaceae</taxon>
        <taxon>Coptidoideae</taxon>
        <taxon>Coptis</taxon>
    </lineage>
</organism>
<name>A0A835M090_9MAGN</name>
<evidence type="ECO:0000313" key="2">
    <source>
        <dbReference type="Proteomes" id="UP000631114"/>
    </source>
</evidence>
<accession>A0A835M090</accession>
<proteinExistence type="predicted"/>